<name>A0A834P1E7_VESPE</name>
<evidence type="ECO:0000256" key="1">
    <source>
        <dbReference type="SAM" id="MobiDB-lite"/>
    </source>
</evidence>
<proteinExistence type="predicted"/>
<protein>
    <submittedName>
        <fullName evidence="2">Uncharacterized protein</fullName>
    </submittedName>
</protein>
<organism evidence="2 3">
    <name type="scientific">Vespula pensylvanica</name>
    <name type="common">Western yellow jacket</name>
    <name type="synonym">Wasp</name>
    <dbReference type="NCBI Taxonomy" id="30213"/>
    <lineage>
        <taxon>Eukaryota</taxon>
        <taxon>Metazoa</taxon>
        <taxon>Ecdysozoa</taxon>
        <taxon>Arthropoda</taxon>
        <taxon>Hexapoda</taxon>
        <taxon>Insecta</taxon>
        <taxon>Pterygota</taxon>
        <taxon>Neoptera</taxon>
        <taxon>Endopterygota</taxon>
        <taxon>Hymenoptera</taxon>
        <taxon>Apocrita</taxon>
        <taxon>Aculeata</taxon>
        <taxon>Vespoidea</taxon>
        <taxon>Vespidae</taxon>
        <taxon>Vespinae</taxon>
        <taxon>Vespula</taxon>
    </lineage>
</organism>
<gene>
    <name evidence="2" type="ORF">H0235_009108</name>
</gene>
<dbReference type="Proteomes" id="UP000600918">
    <property type="component" value="Unassembled WGS sequence"/>
</dbReference>
<accession>A0A834P1E7</accession>
<dbReference type="AlphaFoldDB" id="A0A834P1E7"/>
<dbReference type="EMBL" id="JACSDY010000007">
    <property type="protein sequence ID" value="KAF7423825.1"/>
    <property type="molecule type" value="Genomic_DNA"/>
</dbReference>
<sequence length="117" mass="13598">MVSRLKLLDRVRPLDANETFQEIPDEVPPCVQTKRLHNRACPFSRECVNVATVFRLAPRETREEEEGEEDEEEEEEEGREEEEEEERAPAAAARRTTKFRDCIAATKRPDEVLSEIL</sequence>
<evidence type="ECO:0000313" key="3">
    <source>
        <dbReference type="Proteomes" id="UP000600918"/>
    </source>
</evidence>
<feature type="region of interest" description="Disordered" evidence="1">
    <location>
        <begin position="56"/>
        <end position="101"/>
    </location>
</feature>
<feature type="compositionally biased region" description="Acidic residues" evidence="1">
    <location>
        <begin position="63"/>
        <end position="86"/>
    </location>
</feature>
<evidence type="ECO:0000313" key="2">
    <source>
        <dbReference type="EMBL" id="KAF7423825.1"/>
    </source>
</evidence>
<keyword evidence="3" id="KW-1185">Reference proteome</keyword>
<reference evidence="2" key="1">
    <citation type="journal article" date="2020" name="G3 (Bethesda)">
        <title>High-Quality Assemblies for Three Invasive Social Wasps from the &lt;i&gt;Vespula&lt;/i&gt; Genus.</title>
        <authorList>
            <person name="Harrop T.W.R."/>
            <person name="Guhlin J."/>
            <person name="McLaughlin G.M."/>
            <person name="Permina E."/>
            <person name="Stockwell P."/>
            <person name="Gilligan J."/>
            <person name="Le Lec M.F."/>
            <person name="Gruber M.A.M."/>
            <person name="Quinn O."/>
            <person name="Lovegrove M."/>
            <person name="Duncan E.J."/>
            <person name="Remnant E.J."/>
            <person name="Van Eeckhoven J."/>
            <person name="Graham B."/>
            <person name="Knapp R.A."/>
            <person name="Langford K.W."/>
            <person name="Kronenberg Z."/>
            <person name="Press M.O."/>
            <person name="Eacker S.M."/>
            <person name="Wilson-Rankin E.E."/>
            <person name="Purcell J."/>
            <person name="Lester P.J."/>
            <person name="Dearden P.K."/>
        </authorList>
    </citation>
    <scope>NUCLEOTIDE SEQUENCE</scope>
    <source>
        <strain evidence="2">Volc-1</strain>
    </source>
</reference>
<comment type="caution">
    <text evidence="2">The sequence shown here is derived from an EMBL/GenBank/DDBJ whole genome shotgun (WGS) entry which is preliminary data.</text>
</comment>